<dbReference type="SUPFAM" id="SSF56399">
    <property type="entry name" value="ADP-ribosylation"/>
    <property type="match status" value="1"/>
</dbReference>
<organism evidence="8 9">
    <name type="scientific">Thamnocephalis sphaerospora</name>
    <dbReference type="NCBI Taxonomy" id="78915"/>
    <lineage>
        <taxon>Eukaryota</taxon>
        <taxon>Fungi</taxon>
        <taxon>Fungi incertae sedis</taxon>
        <taxon>Zoopagomycota</taxon>
        <taxon>Zoopagomycotina</taxon>
        <taxon>Zoopagomycetes</taxon>
        <taxon>Zoopagales</taxon>
        <taxon>Sigmoideomycetaceae</taxon>
        <taxon>Thamnocephalis</taxon>
    </lineage>
</organism>
<proteinExistence type="inferred from homology"/>
<dbReference type="InterPro" id="IPR042081">
    <property type="entry name" value="RNA_2'-PTrans_C"/>
</dbReference>
<comment type="similarity">
    <text evidence="2">Belongs to the KptA/TPT1 family.</text>
</comment>
<evidence type="ECO:0000256" key="5">
    <source>
        <dbReference type="ARBA" id="ARBA00023027"/>
    </source>
</evidence>
<accession>A0A4P9XWZ5</accession>
<dbReference type="PANTHER" id="PTHR12684">
    <property type="entry name" value="PUTATIVE PHOSPHOTRANSFERASE"/>
    <property type="match status" value="1"/>
</dbReference>
<evidence type="ECO:0000256" key="4">
    <source>
        <dbReference type="ARBA" id="ARBA00022679"/>
    </source>
</evidence>
<gene>
    <name evidence="8" type="ORF">THASP1DRAFT_27262</name>
</gene>
<dbReference type="STRING" id="78915.A0A4P9XWZ5"/>
<comment type="function">
    <text evidence="1">Catalyzes the last step of tRNA splicing, the transfer of the splice junction 2'-phosphate from ligated tRNA to NAD to produce ADP-ribose 1''-2'' cyclic phosphate.</text>
</comment>
<protein>
    <recommendedName>
        <fullName evidence="3">2'-phosphotransferase</fullName>
        <ecNumber evidence="3">2.7.1.160</ecNumber>
    </recommendedName>
</protein>
<dbReference type="PANTHER" id="PTHR12684:SF2">
    <property type="entry name" value="TRNA 2'-PHOSPHOTRANSFERASE 1"/>
    <property type="match status" value="1"/>
</dbReference>
<evidence type="ECO:0000256" key="1">
    <source>
        <dbReference type="ARBA" id="ARBA00003343"/>
    </source>
</evidence>
<evidence type="ECO:0000313" key="8">
    <source>
        <dbReference type="EMBL" id="RKP10953.1"/>
    </source>
</evidence>
<evidence type="ECO:0000256" key="3">
    <source>
        <dbReference type="ARBA" id="ARBA00012007"/>
    </source>
</evidence>
<reference evidence="9" key="1">
    <citation type="journal article" date="2018" name="Nat. Microbiol.">
        <title>Leveraging single-cell genomics to expand the fungal tree of life.</title>
        <authorList>
            <person name="Ahrendt S.R."/>
            <person name="Quandt C.A."/>
            <person name="Ciobanu D."/>
            <person name="Clum A."/>
            <person name="Salamov A."/>
            <person name="Andreopoulos B."/>
            <person name="Cheng J.F."/>
            <person name="Woyke T."/>
            <person name="Pelin A."/>
            <person name="Henrissat B."/>
            <person name="Reynolds N.K."/>
            <person name="Benny G.L."/>
            <person name="Smith M.E."/>
            <person name="James T.Y."/>
            <person name="Grigoriev I.V."/>
        </authorList>
    </citation>
    <scope>NUCLEOTIDE SEQUENCE [LARGE SCALE GENOMIC DNA]</scope>
    <source>
        <strain evidence="9">RSA 1356</strain>
    </source>
</reference>
<dbReference type="Pfam" id="PF01885">
    <property type="entry name" value="PTS_2-RNA"/>
    <property type="match status" value="1"/>
</dbReference>
<keyword evidence="4" id="KW-0808">Transferase</keyword>
<feature type="compositionally biased region" description="Low complexity" evidence="7">
    <location>
        <begin position="10"/>
        <end position="25"/>
    </location>
</feature>
<sequence>MSSPPPPPSSSSSSSSAPPQQQPRSSGRRDEAQSGQRARSDHNVRLSKGLSYLLRHGASKEGVTLRPDGFARLDAVLSLPRFRQYSLEDIKQVVAHNDKQRFTLRQDSDIAAEDLTGWWIRANQGHSLVVEALELVPITEASELVTLVHGTYRQHWRSIERQGLRRMNRNHIHLATGLPGEGGVISGMRASSQVYIYVDAAKAMADGIVFLRSANNVILTTGKDDAGVLPACYFSRVVDRDGTVLLDRA</sequence>
<feature type="region of interest" description="Disordered" evidence="7">
    <location>
        <begin position="1"/>
        <end position="42"/>
    </location>
</feature>
<name>A0A4P9XWZ5_9FUNG</name>
<dbReference type="InterPro" id="IPR002745">
    <property type="entry name" value="Ptrans_KptA/Tpt1"/>
</dbReference>
<dbReference type="Gene3D" id="3.20.170.30">
    <property type="match status" value="1"/>
</dbReference>
<dbReference type="GO" id="GO:0000215">
    <property type="term" value="F:tRNA 2'-phosphotransferase activity"/>
    <property type="evidence" value="ECO:0007669"/>
    <property type="project" value="UniProtKB-EC"/>
</dbReference>
<dbReference type="GO" id="GO:0006388">
    <property type="term" value="P:tRNA splicing, via endonucleolytic cleavage and ligation"/>
    <property type="evidence" value="ECO:0007669"/>
    <property type="project" value="TreeGrafter"/>
</dbReference>
<dbReference type="EC" id="2.7.1.160" evidence="3"/>
<dbReference type="Gene3D" id="1.10.10.970">
    <property type="entry name" value="RNA 2'-phosphotransferase, Tpt1/KptA family, N-terminal domain"/>
    <property type="match status" value="1"/>
</dbReference>
<evidence type="ECO:0000256" key="6">
    <source>
        <dbReference type="ARBA" id="ARBA00047949"/>
    </source>
</evidence>
<dbReference type="InterPro" id="IPR042080">
    <property type="entry name" value="RNA_2'-PTrans_N"/>
</dbReference>
<evidence type="ECO:0000256" key="2">
    <source>
        <dbReference type="ARBA" id="ARBA00009836"/>
    </source>
</evidence>
<dbReference type="AlphaFoldDB" id="A0A4P9XWZ5"/>
<evidence type="ECO:0000256" key="7">
    <source>
        <dbReference type="SAM" id="MobiDB-lite"/>
    </source>
</evidence>
<dbReference type="EMBL" id="KZ992431">
    <property type="protein sequence ID" value="RKP10953.1"/>
    <property type="molecule type" value="Genomic_DNA"/>
</dbReference>
<comment type="catalytic activity">
    <reaction evidence="6">
        <text>2'-phospho-[ligated tRNA] + NAD(+) = mature tRNA + ADP-alpha-D-ribose 1'',2''-cyclic phosphate + nicotinamide</text>
        <dbReference type="Rhea" id="RHEA:23324"/>
        <dbReference type="Rhea" id="RHEA-COMP:11106"/>
        <dbReference type="Rhea" id="RHEA-COMP:11107"/>
        <dbReference type="ChEBI" id="CHEBI:17154"/>
        <dbReference type="ChEBI" id="CHEBI:57540"/>
        <dbReference type="ChEBI" id="CHEBI:76596"/>
        <dbReference type="ChEBI" id="CHEBI:82883"/>
        <dbReference type="ChEBI" id="CHEBI:85027"/>
        <dbReference type="EC" id="2.7.1.160"/>
    </reaction>
</comment>
<keyword evidence="5" id="KW-0520">NAD</keyword>
<feature type="compositionally biased region" description="Basic and acidic residues" evidence="7">
    <location>
        <begin position="27"/>
        <end position="42"/>
    </location>
</feature>
<evidence type="ECO:0000313" key="9">
    <source>
        <dbReference type="Proteomes" id="UP000271241"/>
    </source>
</evidence>
<dbReference type="Proteomes" id="UP000271241">
    <property type="component" value="Unassembled WGS sequence"/>
</dbReference>
<dbReference type="OrthoDB" id="419694at2759"/>
<dbReference type="FunFam" id="3.20.170.30:FF:000002">
    <property type="entry name" value="Phosphotransferase, putative"/>
    <property type="match status" value="1"/>
</dbReference>
<keyword evidence="9" id="KW-1185">Reference proteome</keyword>